<dbReference type="EMBL" id="CP098611">
    <property type="protein sequence ID" value="USR90638.1"/>
    <property type="molecule type" value="Genomic_DNA"/>
</dbReference>
<sequence length="236" mass="26962">MDRTTEVILCNYTKGGAGKTTVAVHIAKVLVEQTIGKTLLVDCDPRPDSWRFFQGSRPQSGQTRVSCRSRLDLLWNPPQSRGSRFKPIKKAEYSQYDYLVIDSDSPPEDSLTLLSDTLPDLFIIPISQSQSHSIQDIPSFLQDIEREVQFIRDSGLDYNPVAKVVPLGVEYQSIESELQAWEFHHLNVIIAQPMPPLAQEIQTSLKERKIIWAYPNFDNLKNYFIDLIKVEIPEVE</sequence>
<dbReference type="InterPro" id="IPR050678">
    <property type="entry name" value="DNA_Partitioning_ATPase"/>
</dbReference>
<dbReference type="PANTHER" id="PTHR13696">
    <property type="entry name" value="P-LOOP CONTAINING NUCLEOSIDE TRIPHOSPHATE HYDROLASE"/>
    <property type="match status" value="1"/>
</dbReference>
<proteinExistence type="predicted"/>
<reference evidence="2" key="1">
    <citation type="submission" date="2022-06" db="EMBL/GenBank/DDBJ databases">
        <title>Genome sequence of Phormidium yuhuli AB48 isolated from an industrial photobioreactor environment.</title>
        <authorList>
            <person name="Qiu Y."/>
            <person name="Noonan A.J.C."/>
            <person name="Dofher K."/>
            <person name="Koch M."/>
            <person name="Kieft B."/>
            <person name="Lin X."/>
            <person name="Ziels R.M."/>
            <person name="Hallam S.J."/>
        </authorList>
    </citation>
    <scope>NUCLEOTIDE SEQUENCE</scope>
    <source>
        <strain evidence="2">AB48</strain>
    </source>
</reference>
<dbReference type="InterPro" id="IPR002586">
    <property type="entry name" value="CobQ/CobB/MinD/ParA_Nub-bd_dom"/>
</dbReference>
<accession>A0ABY5ANZ8</accession>
<dbReference type="Pfam" id="PF01656">
    <property type="entry name" value="CbiA"/>
    <property type="match status" value="1"/>
</dbReference>
<dbReference type="SUPFAM" id="SSF52540">
    <property type="entry name" value="P-loop containing nucleoside triphosphate hydrolases"/>
    <property type="match status" value="1"/>
</dbReference>
<dbReference type="Gene3D" id="3.40.50.300">
    <property type="entry name" value="P-loop containing nucleotide triphosphate hydrolases"/>
    <property type="match status" value="1"/>
</dbReference>
<evidence type="ECO:0000313" key="2">
    <source>
        <dbReference type="EMBL" id="USR90638.1"/>
    </source>
</evidence>
<gene>
    <name evidence="2" type="ORF">NEA10_17690</name>
</gene>
<dbReference type="Proteomes" id="UP001056708">
    <property type="component" value="Chromosome"/>
</dbReference>
<organism evidence="2 3">
    <name type="scientific">Phormidium yuhuli AB48</name>
    <dbReference type="NCBI Taxonomy" id="2940671"/>
    <lineage>
        <taxon>Bacteria</taxon>
        <taxon>Bacillati</taxon>
        <taxon>Cyanobacteriota</taxon>
        <taxon>Cyanophyceae</taxon>
        <taxon>Oscillatoriophycideae</taxon>
        <taxon>Oscillatoriales</taxon>
        <taxon>Oscillatoriaceae</taxon>
        <taxon>Phormidium</taxon>
        <taxon>Phormidium yuhuli</taxon>
    </lineage>
</organism>
<feature type="domain" description="CobQ/CobB/MinD/ParA nucleotide binding" evidence="1">
    <location>
        <begin position="11"/>
        <end position="158"/>
    </location>
</feature>
<evidence type="ECO:0000313" key="3">
    <source>
        <dbReference type="Proteomes" id="UP001056708"/>
    </source>
</evidence>
<dbReference type="RefSeq" id="WP_252662662.1">
    <property type="nucleotide sequence ID" value="NZ_CP098611.1"/>
</dbReference>
<evidence type="ECO:0000259" key="1">
    <source>
        <dbReference type="Pfam" id="PF01656"/>
    </source>
</evidence>
<dbReference type="CDD" id="cd02042">
    <property type="entry name" value="ParAB_family"/>
    <property type="match status" value="1"/>
</dbReference>
<dbReference type="PANTHER" id="PTHR13696:SF99">
    <property type="entry name" value="COBYRINIC ACID AC-DIAMIDE SYNTHASE"/>
    <property type="match status" value="1"/>
</dbReference>
<dbReference type="InterPro" id="IPR027417">
    <property type="entry name" value="P-loop_NTPase"/>
</dbReference>
<name>A0ABY5ANZ8_9CYAN</name>
<protein>
    <submittedName>
        <fullName evidence="2">ParA family protein</fullName>
    </submittedName>
</protein>
<keyword evidence="3" id="KW-1185">Reference proteome</keyword>